<dbReference type="GO" id="GO:0061522">
    <property type="term" value="F:1,4-dihydroxy-2-naphthoyl-CoA thioesterase activity"/>
    <property type="evidence" value="ECO:0007669"/>
    <property type="project" value="TreeGrafter"/>
</dbReference>
<dbReference type="SUPFAM" id="SSF54637">
    <property type="entry name" value="Thioesterase/thiol ester dehydrase-isomerase"/>
    <property type="match status" value="1"/>
</dbReference>
<feature type="domain" description="Thioesterase" evidence="3">
    <location>
        <begin position="34"/>
        <end position="104"/>
    </location>
</feature>
<keyword evidence="5" id="KW-1185">Reference proteome</keyword>
<name>A0A850R0E6_9LACO</name>
<evidence type="ECO:0000259" key="3">
    <source>
        <dbReference type="Pfam" id="PF03061"/>
    </source>
</evidence>
<comment type="caution">
    <text evidence="4">The sequence shown here is derived from an EMBL/GenBank/DDBJ whole genome shotgun (WGS) entry which is preliminary data.</text>
</comment>
<dbReference type="EMBL" id="JABZEC010000003">
    <property type="protein sequence ID" value="NVY96403.1"/>
    <property type="molecule type" value="Genomic_DNA"/>
</dbReference>
<evidence type="ECO:0000313" key="4">
    <source>
        <dbReference type="EMBL" id="NVY96403.1"/>
    </source>
</evidence>
<dbReference type="GO" id="GO:0005829">
    <property type="term" value="C:cytosol"/>
    <property type="evidence" value="ECO:0007669"/>
    <property type="project" value="TreeGrafter"/>
</dbReference>
<comment type="similarity">
    <text evidence="1">Belongs to the thioesterase PaaI family.</text>
</comment>
<dbReference type="NCBIfam" id="TIGR00369">
    <property type="entry name" value="unchar_dom_1"/>
    <property type="match status" value="1"/>
</dbReference>
<dbReference type="PANTHER" id="PTHR43240:SF5">
    <property type="entry name" value="1,4-DIHYDROXY-2-NAPHTHOYL-COA THIOESTERASE 1"/>
    <property type="match status" value="1"/>
</dbReference>
<protein>
    <submittedName>
        <fullName evidence="4">PaaI family thioesterase</fullName>
    </submittedName>
</protein>
<dbReference type="PANTHER" id="PTHR43240">
    <property type="entry name" value="1,4-DIHYDROXY-2-NAPHTHOYL-COA THIOESTERASE 1"/>
    <property type="match status" value="1"/>
</dbReference>
<dbReference type="AlphaFoldDB" id="A0A850R0E6"/>
<dbReference type="InterPro" id="IPR003736">
    <property type="entry name" value="PAAI_dom"/>
</dbReference>
<dbReference type="Gene3D" id="3.10.129.10">
    <property type="entry name" value="Hotdog Thioesterase"/>
    <property type="match status" value="1"/>
</dbReference>
<proteinExistence type="inferred from homology"/>
<gene>
    <name evidence="4" type="ORF">HU830_04355</name>
</gene>
<accession>A0A850R0E6</accession>
<dbReference type="Proteomes" id="UP000563523">
    <property type="component" value="Unassembled WGS sequence"/>
</dbReference>
<dbReference type="InterPro" id="IPR029069">
    <property type="entry name" value="HotDog_dom_sf"/>
</dbReference>
<sequence>MDLIKYLGIETIELTAQKVRLRLAVTPQVSQPAGLVHGGINCVLAETAASLGASYQLDKNQQAVGSQINTSHLCAVRQGWLWVQATPVRQGRRQEVWIARTYQKSPAETTSLSTVTLSIINST</sequence>
<evidence type="ECO:0000313" key="5">
    <source>
        <dbReference type="Proteomes" id="UP000563523"/>
    </source>
</evidence>
<evidence type="ECO:0000256" key="2">
    <source>
        <dbReference type="ARBA" id="ARBA00022801"/>
    </source>
</evidence>
<dbReference type="RefSeq" id="WP_176942564.1">
    <property type="nucleotide sequence ID" value="NZ_JABZEC010000003.1"/>
</dbReference>
<dbReference type="InterPro" id="IPR006683">
    <property type="entry name" value="Thioestr_dom"/>
</dbReference>
<reference evidence="4 5" key="1">
    <citation type="submission" date="2020-06" db="EMBL/GenBank/DDBJ databases">
        <authorList>
            <person name="Kang J."/>
        </authorList>
    </citation>
    <scope>NUCLEOTIDE SEQUENCE [LARGE SCALE GENOMIC DNA]</scope>
    <source>
        <strain evidence="4 5">DCY120</strain>
    </source>
</reference>
<evidence type="ECO:0000256" key="1">
    <source>
        <dbReference type="ARBA" id="ARBA00008324"/>
    </source>
</evidence>
<dbReference type="CDD" id="cd03443">
    <property type="entry name" value="PaaI_thioesterase"/>
    <property type="match status" value="1"/>
</dbReference>
<dbReference type="Pfam" id="PF03061">
    <property type="entry name" value="4HBT"/>
    <property type="match status" value="1"/>
</dbReference>
<keyword evidence="2" id="KW-0378">Hydrolase</keyword>
<organism evidence="4 5">
    <name type="scientific">Bombilactobacillus apium</name>
    <dbReference type="NCBI Taxonomy" id="2675299"/>
    <lineage>
        <taxon>Bacteria</taxon>
        <taxon>Bacillati</taxon>
        <taxon>Bacillota</taxon>
        <taxon>Bacilli</taxon>
        <taxon>Lactobacillales</taxon>
        <taxon>Lactobacillaceae</taxon>
        <taxon>Bombilactobacillus</taxon>
    </lineage>
</organism>